<gene>
    <name evidence="1" type="ORF">T10_12190</name>
</gene>
<name>A0A0V1MKH5_9BILA</name>
<reference evidence="1 2" key="1">
    <citation type="submission" date="2015-01" db="EMBL/GenBank/DDBJ databases">
        <title>Evolution of Trichinella species and genotypes.</title>
        <authorList>
            <person name="Korhonen P.K."/>
            <person name="Edoardo P."/>
            <person name="Giuseppe L.R."/>
            <person name="Gasser R.B."/>
        </authorList>
    </citation>
    <scope>NUCLEOTIDE SEQUENCE [LARGE SCALE GENOMIC DNA]</scope>
    <source>
        <strain evidence="1">ISS1980</strain>
    </source>
</reference>
<sequence>MTKLHPSFEKNTINSRIDESLALCVALKLSYHVFYVETVNHFLILKRWIVKRNKLDFKLKRKTFDSGVLHNLRRDPL</sequence>
<organism evidence="1 2">
    <name type="scientific">Trichinella papuae</name>
    <dbReference type="NCBI Taxonomy" id="268474"/>
    <lineage>
        <taxon>Eukaryota</taxon>
        <taxon>Metazoa</taxon>
        <taxon>Ecdysozoa</taxon>
        <taxon>Nematoda</taxon>
        <taxon>Enoplea</taxon>
        <taxon>Dorylaimia</taxon>
        <taxon>Trichinellida</taxon>
        <taxon>Trichinellidae</taxon>
        <taxon>Trichinella</taxon>
    </lineage>
</organism>
<proteinExistence type="predicted"/>
<keyword evidence="2" id="KW-1185">Reference proteome</keyword>
<evidence type="ECO:0000313" key="2">
    <source>
        <dbReference type="Proteomes" id="UP000054843"/>
    </source>
</evidence>
<dbReference type="AlphaFoldDB" id="A0A0V1MKH5"/>
<protein>
    <submittedName>
        <fullName evidence="1">Uncharacterized protein</fullName>
    </submittedName>
</protein>
<comment type="caution">
    <text evidence="1">The sequence shown here is derived from an EMBL/GenBank/DDBJ whole genome shotgun (WGS) entry which is preliminary data.</text>
</comment>
<accession>A0A0V1MKH5</accession>
<dbReference type="Proteomes" id="UP000054843">
    <property type="component" value="Unassembled WGS sequence"/>
</dbReference>
<dbReference type="EMBL" id="JYDO01000084">
    <property type="protein sequence ID" value="KRZ72090.1"/>
    <property type="molecule type" value="Genomic_DNA"/>
</dbReference>
<evidence type="ECO:0000313" key="1">
    <source>
        <dbReference type="EMBL" id="KRZ72090.1"/>
    </source>
</evidence>